<evidence type="ECO:0000256" key="4">
    <source>
        <dbReference type="ARBA" id="ARBA00022824"/>
    </source>
</evidence>
<feature type="region of interest" description="Disordered" evidence="8">
    <location>
        <begin position="244"/>
        <end position="264"/>
    </location>
</feature>
<evidence type="ECO:0000256" key="2">
    <source>
        <dbReference type="ARBA" id="ARBA00004269"/>
    </source>
</evidence>
<keyword evidence="7" id="KW-0539">Nucleus</keyword>
<evidence type="ECO:0000256" key="8">
    <source>
        <dbReference type="SAM" id="MobiDB-lite"/>
    </source>
</evidence>
<keyword evidence="5" id="KW-1133">Transmembrane helix</keyword>
<dbReference type="EMBL" id="JARGDH010000002">
    <property type="protein sequence ID" value="KAL0276573.1"/>
    <property type="molecule type" value="Genomic_DNA"/>
</dbReference>
<evidence type="ECO:0000256" key="1">
    <source>
        <dbReference type="ARBA" id="ARBA00004232"/>
    </source>
</evidence>
<evidence type="ECO:0000256" key="7">
    <source>
        <dbReference type="ARBA" id="ARBA00023242"/>
    </source>
</evidence>
<keyword evidence="6" id="KW-0472">Membrane</keyword>
<sequence>MSTDGSGSPDRSVPQWKRELILRRRAVGRVLPAGSGSVQLTCPSVVAAVRHPDCSHSQSTTCASEREQVASRKNMRLVERVVVAGDIAEPGLSPDPKIETYGVNYLLTMGEEKNRNGKTASLRRLTSEKKRGEPSANDEEDSSDSAEELKYGPGIVSRLKSRYLSLTLRESQGRVRPALPYMRRATSLENILDGPDVEETKPKYLKNANTVNGTTSDRCRSITRGNKDSMKRAGSVETLIRGRGVPDRRGYESPFSDRENDRKKLGRNTFCTAVEDTELPPPDLVKHTLKIFENSSKLTANAPPGKGSAAPKNSNDPKKPSLYPKPLVSGKVIKCATDSVKKSAESAVARGSSDGAVEEAASEEAGRSGSGKAIEKSASSDGNASTLASEDVAGDPSSSDDTDGREKRKAPVPETANDDSRAKPTPAAEPARVQGSAEAVSPVQNHMKQLGVVRPIVPNKTCHSGHAFPLRKCSINNTHSLLTEREMEKNVINSVKSIVTKVMVSLKNPAEECIVPCPNESEHNGEGKKALVWDSRKQNSMVFNFSNRKTIPDYIENDGLILTSRKNAPVKVSGGGYSPKLAEPGIIFLGGGTYDSSTDFDFDDSDPPSPCEFVFEGDNILINGKSNIQSKPKIRKNGNRGECTCNGSLFQRRLLLTN</sequence>
<dbReference type="PANTHER" id="PTHR13289">
    <property type="entry name" value="PROTEIN PHOSPHATASE 1-BINDING PROTEIN BIFOCAL"/>
    <property type="match status" value="1"/>
</dbReference>
<dbReference type="GO" id="GO:0006935">
    <property type="term" value="P:chemotaxis"/>
    <property type="evidence" value="ECO:0007669"/>
    <property type="project" value="TreeGrafter"/>
</dbReference>
<proteinExistence type="predicted"/>
<feature type="compositionally biased region" description="Basic and acidic residues" evidence="8">
    <location>
        <begin position="244"/>
        <end position="263"/>
    </location>
</feature>
<reference evidence="9" key="1">
    <citation type="journal article" date="2024" name="Gigascience">
        <title>Chromosome-level genome of the poultry shaft louse Menopon gallinae provides insight into the host-switching and adaptive evolution of parasitic lice.</title>
        <authorList>
            <person name="Xu Y."/>
            <person name="Ma L."/>
            <person name="Liu S."/>
            <person name="Liang Y."/>
            <person name="Liu Q."/>
            <person name="He Z."/>
            <person name="Tian L."/>
            <person name="Duan Y."/>
            <person name="Cai W."/>
            <person name="Li H."/>
            <person name="Song F."/>
        </authorList>
    </citation>
    <scope>NUCLEOTIDE SEQUENCE</scope>
    <source>
        <strain evidence="9">Cailab_2023a</strain>
    </source>
</reference>
<feature type="compositionally biased region" description="Acidic residues" evidence="8">
    <location>
        <begin position="136"/>
        <end position="146"/>
    </location>
</feature>
<feature type="region of interest" description="Disordered" evidence="8">
    <location>
        <begin position="346"/>
        <end position="441"/>
    </location>
</feature>
<gene>
    <name evidence="9" type="ORF">PYX00_004124</name>
</gene>
<name>A0AAW2I4E0_9NEOP</name>
<keyword evidence="3" id="KW-0812">Transmembrane</keyword>
<protein>
    <submittedName>
        <fullName evidence="9">Uncharacterized protein</fullName>
    </submittedName>
</protein>
<evidence type="ECO:0000256" key="6">
    <source>
        <dbReference type="ARBA" id="ARBA00023136"/>
    </source>
</evidence>
<feature type="region of interest" description="Disordered" evidence="8">
    <location>
        <begin position="297"/>
        <end position="326"/>
    </location>
</feature>
<comment type="caution">
    <text evidence="9">The sequence shown here is derived from an EMBL/GenBank/DDBJ whole genome shotgun (WGS) entry which is preliminary data.</text>
</comment>
<dbReference type="InterPro" id="IPR019130">
    <property type="entry name" value="Macoilin"/>
</dbReference>
<accession>A0AAW2I4E0</accession>
<organism evidence="9">
    <name type="scientific">Menopon gallinae</name>
    <name type="common">poultry shaft louse</name>
    <dbReference type="NCBI Taxonomy" id="328185"/>
    <lineage>
        <taxon>Eukaryota</taxon>
        <taxon>Metazoa</taxon>
        <taxon>Ecdysozoa</taxon>
        <taxon>Arthropoda</taxon>
        <taxon>Hexapoda</taxon>
        <taxon>Insecta</taxon>
        <taxon>Pterygota</taxon>
        <taxon>Neoptera</taxon>
        <taxon>Paraneoptera</taxon>
        <taxon>Psocodea</taxon>
        <taxon>Troctomorpha</taxon>
        <taxon>Phthiraptera</taxon>
        <taxon>Amblycera</taxon>
        <taxon>Menoponidae</taxon>
        <taxon>Menopon</taxon>
    </lineage>
</organism>
<evidence type="ECO:0000256" key="5">
    <source>
        <dbReference type="ARBA" id="ARBA00022989"/>
    </source>
</evidence>
<dbReference type="GO" id="GO:0008017">
    <property type="term" value="F:microtubule binding"/>
    <property type="evidence" value="ECO:0007669"/>
    <property type="project" value="TreeGrafter"/>
</dbReference>
<dbReference type="AlphaFoldDB" id="A0AAW2I4E0"/>
<feature type="compositionally biased region" description="Basic and acidic residues" evidence="8">
    <location>
        <begin position="402"/>
        <end position="411"/>
    </location>
</feature>
<dbReference type="GO" id="GO:0031965">
    <property type="term" value="C:nuclear membrane"/>
    <property type="evidence" value="ECO:0007669"/>
    <property type="project" value="UniProtKB-SubCell"/>
</dbReference>
<feature type="compositionally biased region" description="Polar residues" evidence="8">
    <location>
        <begin position="377"/>
        <end position="388"/>
    </location>
</feature>
<dbReference type="GO" id="GO:0030867">
    <property type="term" value="C:rough endoplasmic reticulum membrane"/>
    <property type="evidence" value="ECO:0007669"/>
    <property type="project" value="UniProtKB-SubCell"/>
</dbReference>
<evidence type="ECO:0000256" key="3">
    <source>
        <dbReference type="ARBA" id="ARBA00022692"/>
    </source>
</evidence>
<comment type="subcellular location">
    <subcellularLocation>
        <location evidence="1">Nucleus membrane</location>
        <topology evidence="1">Multi-pass membrane protein</topology>
    </subcellularLocation>
    <subcellularLocation>
        <location evidence="2">Rough endoplasmic reticulum membrane</location>
        <topology evidence="2">Multi-pass membrane protein</topology>
    </subcellularLocation>
</comment>
<dbReference type="PANTHER" id="PTHR13289:SF3">
    <property type="entry name" value="BIFOCAL, ISOFORM F"/>
    <property type="match status" value="1"/>
</dbReference>
<keyword evidence="4" id="KW-0256">Endoplasmic reticulum</keyword>
<feature type="region of interest" description="Disordered" evidence="8">
    <location>
        <begin position="115"/>
        <end position="149"/>
    </location>
</feature>
<evidence type="ECO:0000313" key="9">
    <source>
        <dbReference type="EMBL" id="KAL0276573.1"/>
    </source>
</evidence>
<dbReference type="GO" id="GO:0023041">
    <property type="term" value="P:neuronal signal transduction"/>
    <property type="evidence" value="ECO:0007669"/>
    <property type="project" value="InterPro"/>
</dbReference>